<organism evidence="1 2">
    <name type="scientific">Desulforamulus ruminis (strain ATCC 23193 / DSM 2154 / NCIMB 8452 / DL)</name>
    <name type="common">Desulfotomaculum ruminis</name>
    <dbReference type="NCBI Taxonomy" id="696281"/>
    <lineage>
        <taxon>Bacteria</taxon>
        <taxon>Bacillati</taxon>
        <taxon>Bacillota</taxon>
        <taxon>Clostridia</taxon>
        <taxon>Eubacteriales</taxon>
        <taxon>Peptococcaceae</taxon>
        <taxon>Desulforamulus</taxon>
    </lineage>
</organism>
<proteinExistence type="predicted"/>
<evidence type="ECO:0000313" key="1">
    <source>
        <dbReference type="EMBL" id="AEG61761.1"/>
    </source>
</evidence>
<dbReference type="RefSeq" id="WP_013843507.1">
    <property type="nucleotide sequence ID" value="NC_015589.1"/>
</dbReference>
<dbReference type="AlphaFoldDB" id="F6DMK0"/>
<sequence length="219" mass="24845">MEFKFNVTGARRKELVQVISEILSTAPEYKGAPTFAYVIGGFTVNKEGTLSASENNSEEDLEQLLNELDQRGFQFEAPSELVIEMPREGFTEAAIANLERLVKSKETLIKKALDTDRLPIELTEDRLRFPWFSRSLAAEEVNAYARFIGALCAMAKNQHRVTATEKAYDNEKYTFRCFLLRLGFIGPEYKTERKILLSRLPGSAAFKNGQRNSEEETEA</sequence>
<dbReference type="OrthoDB" id="5380364at2"/>
<dbReference type="eggNOG" id="ENOG502ZRNR">
    <property type="taxonomic scope" value="Bacteria"/>
</dbReference>
<name>F6DMK0_DESRL</name>
<dbReference type="HOGENOM" id="CLU_055819_1_1_9"/>
<accession>F6DMK0</accession>
<dbReference type="STRING" id="696281.Desru_3558"/>
<reference evidence="1 2" key="2">
    <citation type="journal article" date="2012" name="Stand. Genomic Sci.">
        <title>Complete genome sequence of the sulfate-reducing firmicute Desulfotomaculum ruminis type strain (DL(T)).</title>
        <authorList>
            <person name="Spring S."/>
            <person name="Visser M."/>
            <person name="Lu M."/>
            <person name="Copeland A."/>
            <person name="Lapidus A."/>
            <person name="Lucas S."/>
            <person name="Cheng J.F."/>
            <person name="Han C."/>
            <person name="Tapia R."/>
            <person name="Goodwin L.A."/>
            <person name="Pitluck S."/>
            <person name="Ivanova N."/>
            <person name="Land M."/>
            <person name="Hauser L."/>
            <person name="Larimer F."/>
            <person name="Rohde M."/>
            <person name="Goker M."/>
            <person name="Detter J.C."/>
            <person name="Kyrpides N.C."/>
            <person name="Woyke T."/>
            <person name="Schaap P.J."/>
            <person name="Plugge C.M."/>
            <person name="Muyzer G."/>
            <person name="Kuever J."/>
            <person name="Pereira I.A."/>
            <person name="Parshina S.N."/>
            <person name="Bernier-Latmani R."/>
            <person name="Stams A.J."/>
            <person name="Klenk H.P."/>
        </authorList>
    </citation>
    <scope>NUCLEOTIDE SEQUENCE [LARGE SCALE GENOMIC DNA]</scope>
    <source>
        <strain evidence="2">ATCC 23193 / DSM 2154 / NCIB 8452 / DL</strain>
    </source>
</reference>
<dbReference type="KEGG" id="dru:Desru_3558"/>
<protein>
    <recommendedName>
        <fullName evidence="3">Virulence-related protein</fullName>
    </recommendedName>
</protein>
<evidence type="ECO:0008006" key="3">
    <source>
        <dbReference type="Google" id="ProtNLM"/>
    </source>
</evidence>
<dbReference type="Proteomes" id="UP000009234">
    <property type="component" value="Chromosome"/>
</dbReference>
<gene>
    <name evidence="1" type="ordered locus">Desru_3558</name>
</gene>
<keyword evidence="2" id="KW-1185">Reference proteome</keyword>
<dbReference type="EMBL" id="CP002780">
    <property type="protein sequence ID" value="AEG61761.1"/>
    <property type="molecule type" value="Genomic_DNA"/>
</dbReference>
<evidence type="ECO:0000313" key="2">
    <source>
        <dbReference type="Proteomes" id="UP000009234"/>
    </source>
</evidence>
<reference evidence="2" key="1">
    <citation type="submission" date="2011-05" db="EMBL/GenBank/DDBJ databases">
        <title>Complete sequence of Desulfotomaculum ruminis DSM 2154.</title>
        <authorList>
            <person name="Lucas S."/>
            <person name="Copeland A."/>
            <person name="Lapidus A."/>
            <person name="Cheng J.-F."/>
            <person name="Goodwin L."/>
            <person name="Pitluck S."/>
            <person name="Lu M."/>
            <person name="Detter J.C."/>
            <person name="Han C."/>
            <person name="Tapia R."/>
            <person name="Land M."/>
            <person name="Hauser L."/>
            <person name="Kyrpides N."/>
            <person name="Ivanova N."/>
            <person name="Mikhailova N."/>
            <person name="Pagani I."/>
            <person name="Stams A.J.M."/>
            <person name="Plugge C.M."/>
            <person name="Muyzer G."/>
            <person name="Kuever J."/>
            <person name="Parshina S.N."/>
            <person name="Ivanova A.E."/>
            <person name="Nazina T.N."/>
            <person name="Brambilla E."/>
            <person name="Spring S."/>
            <person name="Klenk H.-P."/>
            <person name="Woyke T."/>
        </authorList>
    </citation>
    <scope>NUCLEOTIDE SEQUENCE [LARGE SCALE GENOMIC DNA]</scope>
    <source>
        <strain evidence="2">ATCC 23193 / DSM 2154 / NCIB 8452 / DL</strain>
    </source>
</reference>